<dbReference type="SUPFAM" id="SSF51445">
    <property type="entry name" value="(Trans)glycosidases"/>
    <property type="match status" value="1"/>
</dbReference>
<evidence type="ECO:0000313" key="2">
    <source>
        <dbReference type="Proteomes" id="UP001050691"/>
    </source>
</evidence>
<reference evidence="1" key="1">
    <citation type="submission" date="2021-10" db="EMBL/GenBank/DDBJ databases">
        <title>De novo Genome Assembly of Clathrus columnatus (Basidiomycota, Fungi) Using Illumina and Nanopore Sequence Data.</title>
        <authorList>
            <person name="Ogiso-Tanaka E."/>
            <person name="Itagaki H."/>
            <person name="Hosoya T."/>
            <person name="Hosaka K."/>
        </authorList>
    </citation>
    <scope>NUCLEOTIDE SEQUENCE</scope>
    <source>
        <strain evidence="1">MO-923</strain>
    </source>
</reference>
<protein>
    <submittedName>
        <fullName evidence="1">Uncharacterized protein</fullName>
    </submittedName>
</protein>
<sequence length="491" mass="53399">MNHVVSVIILPPSQILRLRSEDDGSIIVDTRITSLKVPGAAPLLNTKDQNFQVSVTLEGRKFALGSVPLNTTGTEFPLSLDFLSPRKEPYTITCSAEVSGKTYETTNQLLYLEPPVEGSVTKQDLRTGSLLVKSGNTWEPILPIGFYTSFDGFLVNVSNVDLIKARGDGRMNLIHPVPTFDNMTALESMLDRMEELGLWLIYDMRNTYKNLTSVAEQVNMIKDRPNLLLWYTADEPDGPGDPLNATAIAKAFINELDGGGYHPVSLALNCENHYFEDYSTGADVVLQDACIDYGCCGCDNCIGSFEDISTRVDEFKQRLDLLGRGRSTAVWSVPQAFGNQTFWPRYPTGQEWLVESVVAINHGSLGITPWADPSTTEIDDASSTLAATGSQIIQFLANPLAEITHIIQDGVDIAFWTIPSTKRALMLVANMNSQSISIVIGGAAGTIVEVLNSGAALNIEQAGQTVLSLDGIGTAGYIFEEGMSVETRIVS</sequence>
<proteinExistence type="predicted"/>
<dbReference type="InterPro" id="IPR017853">
    <property type="entry name" value="GH"/>
</dbReference>
<keyword evidence="2" id="KW-1185">Reference proteome</keyword>
<name>A0AAV5A8B7_9AGAM</name>
<dbReference type="AlphaFoldDB" id="A0AAV5A8B7"/>
<evidence type="ECO:0000313" key="1">
    <source>
        <dbReference type="EMBL" id="GJJ09266.1"/>
    </source>
</evidence>
<gene>
    <name evidence="1" type="ORF">Clacol_003488</name>
</gene>
<dbReference type="EMBL" id="BPWL01000004">
    <property type="protein sequence ID" value="GJJ09266.1"/>
    <property type="molecule type" value="Genomic_DNA"/>
</dbReference>
<comment type="caution">
    <text evidence="1">The sequence shown here is derived from an EMBL/GenBank/DDBJ whole genome shotgun (WGS) entry which is preliminary data.</text>
</comment>
<accession>A0AAV5A8B7</accession>
<dbReference type="Proteomes" id="UP001050691">
    <property type="component" value="Unassembled WGS sequence"/>
</dbReference>
<organism evidence="1 2">
    <name type="scientific">Clathrus columnatus</name>
    <dbReference type="NCBI Taxonomy" id="1419009"/>
    <lineage>
        <taxon>Eukaryota</taxon>
        <taxon>Fungi</taxon>
        <taxon>Dikarya</taxon>
        <taxon>Basidiomycota</taxon>
        <taxon>Agaricomycotina</taxon>
        <taxon>Agaricomycetes</taxon>
        <taxon>Phallomycetidae</taxon>
        <taxon>Phallales</taxon>
        <taxon>Clathraceae</taxon>
        <taxon>Clathrus</taxon>
    </lineage>
</organism>